<dbReference type="InterPro" id="IPR036866">
    <property type="entry name" value="RibonucZ/Hydroxyglut_hydro"/>
</dbReference>
<comment type="pathway">
    <text evidence="3">Secondary metabolite metabolism; methylglyoxal degradation; (R)-lactate from methylglyoxal: step 2/2.</text>
</comment>
<dbReference type="GO" id="GO:0046872">
    <property type="term" value="F:metal ion binding"/>
    <property type="evidence" value="ECO:0007669"/>
    <property type="project" value="UniProtKB-KW"/>
</dbReference>
<dbReference type="VEuPathDB" id="MicrosporidiaDB:M970_020540"/>
<keyword evidence="7 11" id="KW-0378">Hydrolase</keyword>
<organism evidence="11">
    <name type="scientific">Encephalitozoon cuniculi</name>
    <name type="common">Microsporidian parasite</name>
    <dbReference type="NCBI Taxonomy" id="6035"/>
    <lineage>
        <taxon>Eukaryota</taxon>
        <taxon>Fungi</taxon>
        <taxon>Fungi incertae sedis</taxon>
        <taxon>Microsporidia</taxon>
        <taxon>Unikaryonidae</taxon>
        <taxon>Encephalitozoon</taxon>
    </lineage>
</organism>
<reference evidence="11" key="1">
    <citation type="journal article" date="2013" name="Eukaryot. Cell">
        <title>Extremely Reduced Levels of Heterozygosity in the Vertebrate Pathogen Encephalitozoon cuniculi.</title>
        <authorList>
            <person name="Selman M."/>
            <person name="Sak B."/>
            <person name="Kvac M."/>
            <person name="Farinelli L."/>
            <person name="Weiss L.M."/>
            <person name="Corradi N."/>
        </authorList>
    </citation>
    <scope>NUCLEOTIDE SEQUENCE</scope>
</reference>
<name>M1K8H5_ENCCN</name>
<evidence type="ECO:0000256" key="6">
    <source>
        <dbReference type="ARBA" id="ARBA00022723"/>
    </source>
</evidence>
<dbReference type="UniPathway" id="UPA00619">
    <property type="reaction ID" value="UER00676"/>
</dbReference>
<dbReference type="PANTHER" id="PTHR11935:SF94">
    <property type="entry name" value="TENZING NORGAY, ISOFORM C"/>
    <property type="match status" value="1"/>
</dbReference>
<dbReference type="EC" id="3.1.2.6" evidence="5"/>
<evidence type="ECO:0000256" key="2">
    <source>
        <dbReference type="ARBA" id="ARBA00001947"/>
    </source>
</evidence>
<comment type="cofactor">
    <cofactor evidence="2">
        <name>Zn(2+)</name>
        <dbReference type="ChEBI" id="CHEBI:29105"/>
    </cofactor>
</comment>
<proteinExistence type="inferred from homology"/>
<dbReference type="GO" id="GO:0004416">
    <property type="term" value="F:hydroxyacylglutathione hydrolase activity"/>
    <property type="evidence" value="ECO:0007669"/>
    <property type="project" value="UniProtKB-EC"/>
</dbReference>
<keyword evidence="6" id="KW-0479">Metal-binding</keyword>
<evidence type="ECO:0000256" key="8">
    <source>
        <dbReference type="ARBA" id="ARBA00022833"/>
    </source>
</evidence>
<evidence type="ECO:0000313" key="11">
    <source>
        <dbReference type="EMBL" id="AGE95577.1"/>
    </source>
</evidence>
<dbReference type="VEuPathDB" id="MicrosporidiaDB:ECU02_0580"/>
<evidence type="ECO:0000256" key="7">
    <source>
        <dbReference type="ARBA" id="ARBA00022801"/>
    </source>
</evidence>
<dbReference type="Gene3D" id="3.60.15.10">
    <property type="entry name" value="Ribonuclease Z/Hydroxyacylglutathione hydrolase-like"/>
    <property type="match status" value="1"/>
</dbReference>
<evidence type="ECO:0000256" key="4">
    <source>
        <dbReference type="ARBA" id="ARBA00006759"/>
    </source>
</evidence>
<dbReference type="OMA" id="TPCHTED"/>
<keyword evidence="8" id="KW-0862">Zinc</keyword>
<evidence type="ECO:0000256" key="5">
    <source>
        <dbReference type="ARBA" id="ARBA00011917"/>
    </source>
</evidence>
<dbReference type="SUPFAM" id="SSF56281">
    <property type="entry name" value="Metallo-hydrolase/oxidoreductase"/>
    <property type="match status" value="1"/>
</dbReference>
<gene>
    <name evidence="11" type="ORF">ECU02_0580</name>
</gene>
<feature type="domain" description="Metallo-beta-lactamase" evidence="10">
    <location>
        <begin position="28"/>
        <end position="197"/>
    </location>
</feature>
<dbReference type="PANTHER" id="PTHR11935">
    <property type="entry name" value="BETA LACTAMASE DOMAIN"/>
    <property type="match status" value="1"/>
</dbReference>
<protein>
    <recommendedName>
        <fullName evidence="5">hydroxyacylglutathione hydrolase</fullName>
        <ecNumber evidence="5">3.1.2.6</ecNumber>
    </recommendedName>
    <alternativeName>
        <fullName evidence="9">Glyoxalase II</fullName>
    </alternativeName>
</protein>
<dbReference type="CDD" id="cd07723">
    <property type="entry name" value="hydroxyacylglutathione_hydrolase_MBL-fold"/>
    <property type="match status" value="1"/>
</dbReference>
<sequence>MILYYKKTTKVPLNMGIEVISILVGGGNNYMHLFYDDDAAFCVDASNPRILLKALGINFKKSIYDEKEIFSMGEDRKKRRELVYLFTTHKHLDHSAGIRCISEESPNTKTISGFSGDICKSGDKFRFKDVEIECFHTPCHTVDSFCFYVGEKYLATGDTLLFLGCGKFFGGTPGQMIKNIEEIKKRVNHDAVLLYGHDYSEQNIRFTEEFYHVPEEIKKKKFLKLAEEIKYNPFFNLKKVSIEGSEEEVMGKLRERKNKFSKE</sequence>
<dbReference type="VEuPathDB" id="MicrosporidiaDB:AEWQ_020530"/>
<dbReference type="AlphaFoldDB" id="M1K8H5"/>
<dbReference type="InterPro" id="IPR001279">
    <property type="entry name" value="Metallo-B-lactamas"/>
</dbReference>
<dbReference type="SMART" id="SM00849">
    <property type="entry name" value="Lactamase_B"/>
    <property type="match status" value="1"/>
</dbReference>
<dbReference type="EMBL" id="KC513608">
    <property type="protein sequence ID" value="AGE95577.1"/>
    <property type="molecule type" value="Genomic_DNA"/>
</dbReference>
<evidence type="ECO:0000256" key="1">
    <source>
        <dbReference type="ARBA" id="ARBA00001623"/>
    </source>
</evidence>
<dbReference type="VEuPathDB" id="MicrosporidiaDB:AEWD_020560"/>
<comment type="catalytic activity">
    <reaction evidence="1">
        <text>an S-(2-hydroxyacyl)glutathione + H2O = a 2-hydroxy carboxylate + glutathione + H(+)</text>
        <dbReference type="Rhea" id="RHEA:21864"/>
        <dbReference type="ChEBI" id="CHEBI:15377"/>
        <dbReference type="ChEBI" id="CHEBI:15378"/>
        <dbReference type="ChEBI" id="CHEBI:57925"/>
        <dbReference type="ChEBI" id="CHEBI:58896"/>
        <dbReference type="ChEBI" id="CHEBI:71261"/>
        <dbReference type="EC" id="3.1.2.6"/>
    </reaction>
</comment>
<evidence type="ECO:0000259" key="10">
    <source>
        <dbReference type="SMART" id="SM00849"/>
    </source>
</evidence>
<evidence type="ECO:0000256" key="9">
    <source>
        <dbReference type="ARBA" id="ARBA00031044"/>
    </source>
</evidence>
<accession>M1K8H5</accession>
<comment type="similarity">
    <text evidence="4">Belongs to the metallo-beta-lactamase superfamily. Glyoxalase II family.</text>
</comment>
<dbReference type="VEuPathDB" id="MicrosporidiaDB:AEWR_020540"/>
<dbReference type="InterPro" id="IPR035680">
    <property type="entry name" value="Clx_II_MBL"/>
</dbReference>
<evidence type="ECO:0000256" key="3">
    <source>
        <dbReference type="ARBA" id="ARBA00004963"/>
    </source>
</evidence>